<protein>
    <submittedName>
        <fullName evidence="2">Uncharacterized protein</fullName>
    </submittedName>
</protein>
<feature type="region of interest" description="Disordered" evidence="1">
    <location>
        <begin position="175"/>
        <end position="200"/>
    </location>
</feature>
<feature type="region of interest" description="Disordered" evidence="1">
    <location>
        <begin position="309"/>
        <end position="392"/>
    </location>
</feature>
<gene>
    <name evidence="2" type="ORF">E2C01_017260</name>
</gene>
<feature type="compositionally biased region" description="Pro residues" evidence="1">
    <location>
        <begin position="315"/>
        <end position="326"/>
    </location>
</feature>
<feature type="compositionally biased region" description="Acidic residues" evidence="1">
    <location>
        <begin position="332"/>
        <end position="344"/>
    </location>
</feature>
<dbReference type="EMBL" id="VSRR010001298">
    <property type="protein sequence ID" value="MPC24182.1"/>
    <property type="molecule type" value="Genomic_DNA"/>
</dbReference>
<feature type="compositionally biased region" description="Low complexity" evidence="1">
    <location>
        <begin position="183"/>
        <end position="200"/>
    </location>
</feature>
<comment type="caution">
    <text evidence="2">The sequence shown here is derived from an EMBL/GenBank/DDBJ whole genome shotgun (WGS) entry which is preliminary data.</text>
</comment>
<name>A0A5B7DR62_PORTR</name>
<dbReference type="Proteomes" id="UP000324222">
    <property type="component" value="Unassembled WGS sequence"/>
</dbReference>
<evidence type="ECO:0000256" key="1">
    <source>
        <dbReference type="SAM" id="MobiDB-lite"/>
    </source>
</evidence>
<sequence length="392" mass="42054">MAAVETICICRRERRVKLLLRYVRDGAERGRAGQVEAGETEAGERQIEGIGSVYESTRDGARLSRECESTGMKATLGPPRPATLRQGEWVNVREQVTVFLSGGKQRPRSSRPNKQAHAEKVDPKHRLEVPRVATNIHNLVEATYPGDISGRSELEPALTVKTLLIHCRAEPLCRPERTHSQSAPGTPRRPAATPRTGDAAAAATVAATAAATAANAAAASGGHGCQRKTPHNSLGCLSRRVLAQQTYGWSTEESLFRDVFPSEPRYDSGVTARRRDSCLVSTGRTCSNYTGLIVALGFPLPSASPRVLPPLHSTFPPPPESRPPPKGRSENSEDVGEGMEEEERAGDQLCMKGKQQGVSVGAGKRGSSPVTPPFEMHAGQAGALGRRGDTCY</sequence>
<proteinExistence type="predicted"/>
<feature type="region of interest" description="Disordered" evidence="1">
    <location>
        <begin position="100"/>
        <end position="122"/>
    </location>
</feature>
<organism evidence="2 3">
    <name type="scientific">Portunus trituberculatus</name>
    <name type="common">Swimming crab</name>
    <name type="synonym">Neptunus trituberculatus</name>
    <dbReference type="NCBI Taxonomy" id="210409"/>
    <lineage>
        <taxon>Eukaryota</taxon>
        <taxon>Metazoa</taxon>
        <taxon>Ecdysozoa</taxon>
        <taxon>Arthropoda</taxon>
        <taxon>Crustacea</taxon>
        <taxon>Multicrustacea</taxon>
        <taxon>Malacostraca</taxon>
        <taxon>Eumalacostraca</taxon>
        <taxon>Eucarida</taxon>
        <taxon>Decapoda</taxon>
        <taxon>Pleocyemata</taxon>
        <taxon>Brachyura</taxon>
        <taxon>Eubrachyura</taxon>
        <taxon>Portunoidea</taxon>
        <taxon>Portunidae</taxon>
        <taxon>Portuninae</taxon>
        <taxon>Portunus</taxon>
    </lineage>
</organism>
<keyword evidence="3" id="KW-1185">Reference proteome</keyword>
<evidence type="ECO:0000313" key="3">
    <source>
        <dbReference type="Proteomes" id="UP000324222"/>
    </source>
</evidence>
<dbReference type="AlphaFoldDB" id="A0A5B7DR62"/>
<reference evidence="2 3" key="1">
    <citation type="submission" date="2019-05" db="EMBL/GenBank/DDBJ databases">
        <title>Another draft genome of Portunus trituberculatus and its Hox gene families provides insights of decapod evolution.</title>
        <authorList>
            <person name="Jeong J.-H."/>
            <person name="Song I."/>
            <person name="Kim S."/>
            <person name="Choi T."/>
            <person name="Kim D."/>
            <person name="Ryu S."/>
            <person name="Kim W."/>
        </authorList>
    </citation>
    <scope>NUCLEOTIDE SEQUENCE [LARGE SCALE GENOMIC DNA]</scope>
    <source>
        <tissue evidence="2">Muscle</tissue>
    </source>
</reference>
<accession>A0A5B7DR62</accession>
<evidence type="ECO:0000313" key="2">
    <source>
        <dbReference type="EMBL" id="MPC24182.1"/>
    </source>
</evidence>